<name>A0ACB8FKQ8_9SAUR</name>
<sequence>MAAPDTALALDGGQVKKASQALLAYNKTKQKKAEKRLLNEDLSVFLMVTVWKIPPREQIVKIPLPHGILPETSEVCLFSKDEPGLTAEQTENLYRKLLSQNGVTSVTEVISYKTLKKEYKPFEAKRRLLGRFSLFLSDDRIRRLLPSHIGKHFYKSKKVPLSVNMKAKNLAWEINRLIQGTTLPITNKGCCYAARVGHTGMSAEEIAENVVAVWTVLAAKAPKISQSIKMLHLKTDKSIALPIFNSIHPGVKDVQKQTGSKQQKKNKEKKQNRQKQNEGLSPGKSTETLEGVPVPGSLEKEKEEKDKISDVVESEDDEGIPLLVPIETAAGKPKDKVAELSPSAGKEAEMDPKAYLPGKRKPSLSSVTGLETPTGGSSPKTLKRLKKEAKPPKQEFPEQELAKTPLKSKWKSLVTPKREKAVGSAQKAPRTPKQAIGNKKLKRSVISDMLAADEFLRSPPRKTVRFGGNLTDILLKYKKGETTDFDLLKHQLSDPDIKDDQIINWLHEFRSSVALLTKEFEHLVRILLKIPWLRRSKAVEEEFLAFLSNLVSAQTIYLWPCLAMIISHFTPPRITIREDGVDISDSDDDDENVTRSFDTCHKALQTVARYVPLTPQFLMPVLTEKFPFINKSERTLQCYVHNILRISGYIPVLRHDILELVIERLLKIDVSAPRKDIEAAEEAENDPASEEGLFNMDEDEQNGAKNDIMAHPIAERLDLLMTVLFSYVKDFCYVNGKLDLGRTKDLYRDLVLIFDKLILPTHGSCHVQYIMFYLSSFKLGIAEAFVEHLWKKLQNPNHPAVIRQAAGSYIGSFLARAKFIPVITVKACLELLVSWLHKYIDNQGCGSRAFCDVALHGPFYAACQAVFYVVVFQHKQILEGNLKKGLAFLQSLNFERIVMCQLNPLKVCLPPVVNFFAAVTRKYQIAFCDTIIERNRRQVLPVVRSSIGGDTVETITNPLDSFFPFDPYVLKRSKNIIDPLYQFWEEQDAEDFTGAADSTDEGKGEEEDDFLKGETPHSDGLIGTTLGLFDSALQSPDSFTESPPVTSLQR</sequence>
<evidence type="ECO:0000313" key="2">
    <source>
        <dbReference type="Proteomes" id="UP000827872"/>
    </source>
</evidence>
<dbReference type="Proteomes" id="UP000827872">
    <property type="component" value="Linkage Group LG04"/>
</dbReference>
<keyword evidence="2" id="KW-1185">Reference proteome</keyword>
<accession>A0ACB8FKQ8</accession>
<protein>
    <submittedName>
        <fullName evidence="1">Uncharacterized protein</fullName>
    </submittedName>
</protein>
<dbReference type="EMBL" id="CM037617">
    <property type="protein sequence ID" value="KAH8006071.1"/>
    <property type="molecule type" value="Genomic_DNA"/>
</dbReference>
<gene>
    <name evidence="1" type="ORF">K3G42_031911</name>
</gene>
<proteinExistence type="predicted"/>
<comment type="caution">
    <text evidence="1">The sequence shown here is derived from an EMBL/GenBank/DDBJ whole genome shotgun (WGS) entry which is preliminary data.</text>
</comment>
<evidence type="ECO:0000313" key="1">
    <source>
        <dbReference type="EMBL" id="KAH8006071.1"/>
    </source>
</evidence>
<reference evidence="1" key="1">
    <citation type="submission" date="2021-08" db="EMBL/GenBank/DDBJ databases">
        <title>The first chromosome-level gecko genome reveals the dynamic sex chromosomes of Neotropical dwarf geckos (Sphaerodactylidae: Sphaerodactylus).</title>
        <authorList>
            <person name="Pinto B.J."/>
            <person name="Keating S.E."/>
            <person name="Gamble T."/>
        </authorList>
    </citation>
    <scope>NUCLEOTIDE SEQUENCE</scope>
    <source>
        <strain evidence="1">TG3544</strain>
    </source>
</reference>
<organism evidence="1 2">
    <name type="scientific">Sphaerodactylus townsendi</name>
    <dbReference type="NCBI Taxonomy" id="933632"/>
    <lineage>
        <taxon>Eukaryota</taxon>
        <taxon>Metazoa</taxon>
        <taxon>Chordata</taxon>
        <taxon>Craniata</taxon>
        <taxon>Vertebrata</taxon>
        <taxon>Euteleostomi</taxon>
        <taxon>Lepidosauria</taxon>
        <taxon>Squamata</taxon>
        <taxon>Bifurcata</taxon>
        <taxon>Gekkota</taxon>
        <taxon>Sphaerodactylidae</taxon>
        <taxon>Sphaerodactylus</taxon>
    </lineage>
</organism>